<reference evidence="2" key="1">
    <citation type="submission" date="2018-01" db="EMBL/GenBank/DDBJ databases">
        <title>Genomic characterization of Leptospira inadai serogroup Lyme isolated from captured rat in Brazil and comparative analysis with human reference strain.</title>
        <authorList>
            <person name="Moreno L.Z."/>
            <person name="Loureiro A.P."/>
            <person name="Miraglia F."/>
            <person name="Kremer F.S."/>
            <person name="Eslabao M.R."/>
            <person name="Dellagostin O.A."/>
            <person name="Lilenbaum W."/>
            <person name="Moreno A.M."/>
        </authorList>
    </citation>
    <scope>NUCLEOTIDE SEQUENCE [LARGE SCALE GENOMIC DNA]</scope>
    <source>
        <strain evidence="2">M34/99</strain>
    </source>
</reference>
<comment type="caution">
    <text evidence="2">The sequence shown here is derived from an EMBL/GenBank/DDBJ whole genome shotgun (WGS) entry which is preliminary data.</text>
</comment>
<dbReference type="InterPro" id="IPR005097">
    <property type="entry name" value="Sacchrp_dh_NADP-bd"/>
</dbReference>
<evidence type="ECO:0000313" key="2">
    <source>
        <dbReference type="EMBL" id="PNV75115.1"/>
    </source>
</evidence>
<feature type="domain" description="Saccharopine dehydrogenase NADP binding" evidence="1">
    <location>
        <begin position="7"/>
        <end position="124"/>
    </location>
</feature>
<sequence length="356" mass="38818">MASKEWLLYGANGYTGELIARRAVSRGMKPVLAGRSPAKIEALAKELRLEYRVFGLDDPEMIKKNVRSFSLVLHCAGPFISTSIPMAEACISQKVHYLDITGEIPVYESLFSLNQSAQEAGILLLPGVGFDIVPTDCVAAALKKKLPSASELELAFVGLTEVSPGTMKSALAQLPHGSKIRKNGELVGVPHLSSSRTISIKDKTYRVYGIPWGDVFTAYISTGIPNIQVFTDIPEGQVKAMKYLKPFLSILKFSFILKLLQLLVGKTVKGPGEETRTNVKTRVWGEARAQSGKSVSLLLECKEGYEFTIESSILAVQKVLNGKGGKGGFRTPSLAFGSDFVLEVPGSKWEFTERKE</sequence>
<name>A0ABX4YIM0_9LEPT</name>
<dbReference type="Proteomes" id="UP000094669">
    <property type="component" value="Unassembled WGS sequence"/>
</dbReference>
<organism evidence="2 3">
    <name type="scientific">Leptospira inadai serovar Lyme</name>
    <dbReference type="NCBI Taxonomy" id="293084"/>
    <lineage>
        <taxon>Bacteria</taxon>
        <taxon>Pseudomonadati</taxon>
        <taxon>Spirochaetota</taxon>
        <taxon>Spirochaetia</taxon>
        <taxon>Leptospirales</taxon>
        <taxon>Leptospiraceae</taxon>
        <taxon>Leptospira</taxon>
    </lineage>
</organism>
<dbReference type="RefSeq" id="WP_020988457.1">
    <property type="nucleotide sequence ID" value="NZ_MCRM02000008.1"/>
</dbReference>
<accession>A0ABX4YIM0</accession>
<dbReference type="Gene3D" id="3.40.50.720">
    <property type="entry name" value="NAD(P)-binding Rossmann-like Domain"/>
    <property type="match status" value="1"/>
</dbReference>
<dbReference type="SUPFAM" id="SSF51735">
    <property type="entry name" value="NAD(P)-binding Rossmann-fold domains"/>
    <property type="match status" value="1"/>
</dbReference>
<dbReference type="InterPro" id="IPR036291">
    <property type="entry name" value="NAD(P)-bd_dom_sf"/>
</dbReference>
<evidence type="ECO:0000313" key="3">
    <source>
        <dbReference type="Proteomes" id="UP000094669"/>
    </source>
</evidence>
<evidence type="ECO:0000259" key="1">
    <source>
        <dbReference type="Pfam" id="PF03435"/>
    </source>
</evidence>
<dbReference type="PANTHER" id="PTHR43781">
    <property type="entry name" value="SACCHAROPINE DEHYDROGENASE"/>
    <property type="match status" value="1"/>
</dbReference>
<gene>
    <name evidence="2" type="ORF">BES34_009445</name>
</gene>
<dbReference type="EMBL" id="MCRM02000008">
    <property type="protein sequence ID" value="PNV75115.1"/>
    <property type="molecule type" value="Genomic_DNA"/>
</dbReference>
<protein>
    <submittedName>
        <fullName evidence="2">Saccharopine dehydrogenase</fullName>
    </submittedName>
</protein>
<keyword evidence="3" id="KW-1185">Reference proteome</keyword>
<proteinExistence type="predicted"/>
<dbReference type="Pfam" id="PF03435">
    <property type="entry name" value="Sacchrp_dh_NADP"/>
    <property type="match status" value="1"/>
</dbReference>
<dbReference type="PANTHER" id="PTHR43781:SF1">
    <property type="entry name" value="SACCHAROPINE DEHYDROGENASE"/>
    <property type="match status" value="1"/>
</dbReference>